<dbReference type="PANTHER" id="PTHR14859">
    <property type="entry name" value="CALCOFLUOR WHITE HYPERSENSITIVE PROTEIN PRECURSOR"/>
    <property type="match status" value="1"/>
</dbReference>
<keyword evidence="3" id="KW-1185">Reference proteome</keyword>
<dbReference type="InterPro" id="IPR005135">
    <property type="entry name" value="Endo/exonuclease/phosphatase"/>
</dbReference>
<dbReference type="Pfam" id="PF03372">
    <property type="entry name" value="Exo_endo_phos"/>
    <property type="match status" value="1"/>
</dbReference>
<dbReference type="SUPFAM" id="SSF56219">
    <property type="entry name" value="DNase I-like"/>
    <property type="match status" value="1"/>
</dbReference>
<accession>A0ABX1Y7F4</accession>
<evidence type="ECO:0000313" key="3">
    <source>
        <dbReference type="Proteomes" id="UP000616779"/>
    </source>
</evidence>
<sequence>MVLLRHAKNIGFMFLVLLLLIFLCQGVTSSSDNGRQAISAIPASSSTTSPAAFTIMTFNIHHGEGLDGRVNIQRIAELIQNEKADIIALQEVDRYRWRSGYVDQAKELAELLGMDMRFSPSLTYTAGQYGNAILSRYPIEDSSYTLLPGNKETRSLLEVKIKVNSKPVRIATTHLGLTKEDRSLQLARISEMVTNYDDPLVVAGDFNMELDSFPFKIDTDQLTNVPLRADVKSTFVDGKRIDHIFTNRKNVQTSWAIPTIFSDHFPVITLIRLKSPVQV</sequence>
<feature type="domain" description="Endonuclease/exonuclease/phosphatase" evidence="1">
    <location>
        <begin position="56"/>
        <end position="264"/>
    </location>
</feature>
<evidence type="ECO:0000313" key="2">
    <source>
        <dbReference type="EMBL" id="NOU75905.1"/>
    </source>
</evidence>
<organism evidence="2 3">
    <name type="scientific">Paenibacillus phytorum</name>
    <dbReference type="NCBI Taxonomy" id="2654977"/>
    <lineage>
        <taxon>Bacteria</taxon>
        <taxon>Bacillati</taxon>
        <taxon>Bacillota</taxon>
        <taxon>Bacilli</taxon>
        <taxon>Bacillales</taxon>
        <taxon>Paenibacillaceae</taxon>
        <taxon>Paenibacillus</taxon>
    </lineage>
</organism>
<dbReference type="InterPro" id="IPR051916">
    <property type="entry name" value="GPI-anchor_lipid_remodeler"/>
</dbReference>
<gene>
    <name evidence="2" type="ORF">GC098_31945</name>
</gene>
<name>A0ABX1Y7F4_9BACL</name>
<comment type="caution">
    <text evidence="2">The sequence shown here is derived from an EMBL/GenBank/DDBJ whole genome shotgun (WGS) entry which is preliminary data.</text>
</comment>
<reference evidence="2 3" key="1">
    <citation type="submission" date="2019-10" db="EMBL/GenBank/DDBJ databases">
        <title>Description of Paenibacillus terrestris sp. nov.</title>
        <authorList>
            <person name="Carlier A."/>
            <person name="Qi S."/>
        </authorList>
    </citation>
    <scope>NUCLEOTIDE SEQUENCE [LARGE SCALE GENOMIC DNA]</scope>
    <source>
        <strain evidence="2 3">LMG 31458</strain>
    </source>
</reference>
<evidence type="ECO:0000259" key="1">
    <source>
        <dbReference type="Pfam" id="PF03372"/>
    </source>
</evidence>
<dbReference type="Proteomes" id="UP000616779">
    <property type="component" value="Unassembled WGS sequence"/>
</dbReference>
<proteinExistence type="predicted"/>
<dbReference type="PANTHER" id="PTHR14859:SF15">
    <property type="entry name" value="ENDONUCLEASE_EXONUCLEASE_PHOSPHATASE DOMAIN-CONTAINING PROTEIN"/>
    <property type="match status" value="1"/>
</dbReference>
<dbReference type="InterPro" id="IPR036691">
    <property type="entry name" value="Endo/exonu/phosph_ase_sf"/>
</dbReference>
<dbReference type="EMBL" id="WHOA01000237">
    <property type="protein sequence ID" value="NOU75905.1"/>
    <property type="molecule type" value="Genomic_DNA"/>
</dbReference>
<dbReference type="RefSeq" id="WP_171647992.1">
    <property type="nucleotide sequence ID" value="NZ_WHOA01000237.1"/>
</dbReference>
<protein>
    <recommendedName>
        <fullName evidence="1">Endonuclease/exonuclease/phosphatase domain-containing protein</fullName>
    </recommendedName>
</protein>
<dbReference type="Gene3D" id="3.60.10.10">
    <property type="entry name" value="Endonuclease/exonuclease/phosphatase"/>
    <property type="match status" value="1"/>
</dbReference>